<dbReference type="SUPFAM" id="SSF118196">
    <property type="entry name" value="YaeB-like"/>
    <property type="match status" value="1"/>
</dbReference>
<evidence type="ECO:0000256" key="2">
    <source>
        <dbReference type="ARBA" id="ARBA00033753"/>
    </source>
</evidence>
<keyword evidence="5" id="KW-1185">Reference proteome</keyword>
<dbReference type="RefSeq" id="WP_223790818.1">
    <property type="nucleotide sequence ID" value="NZ_JAIOUQ010000003.1"/>
</dbReference>
<protein>
    <submittedName>
        <fullName evidence="4">tRNA (N6-threonylcarbamoyladenosine(37)-N6)-methyltransferase TrmO</fullName>
    </submittedName>
</protein>
<reference evidence="5" key="1">
    <citation type="journal article" date="2022" name="Microbiol. Resour. Announc.">
        <title>Draft Genome Sequence of a Methanogenic Archaeon from West Spitsbergen Permafrost.</title>
        <authorList>
            <person name="Trubitsyn V."/>
            <person name="Rivkina E."/>
            <person name="Shcherbakova V."/>
        </authorList>
    </citation>
    <scope>NUCLEOTIDE SEQUENCE [LARGE SCALE GENOMIC DNA]</scope>
    <source>
        <strain evidence="5">VT</strain>
    </source>
</reference>
<comment type="caution">
    <text evidence="4">The sequence shown here is derived from an EMBL/GenBank/DDBJ whole genome shotgun (WGS) entry which is preliminary data.</text>
</comment>
<dbReference type="InterPro" id="IPR036414">
    <property type="entry name" value="YaeB_N_sf"/>
</dbReference>
<dbReference type="InterPro" id="IPR036413">
    <property type="entry name" value="YaeB-like_sf"/>
</dbReference>
<dbReference type="InterPro" id="IPR023370">
    <property type="entry name" value="TrmO-like_N"/>
</dbReference>
<gene>
    <name evidence="4" type="primary">tsaA</name>
    <name evidence="4" type="ORF">K8N75_03950</name>
</gene>
<keyword evidence="1" id="KW-0949">S-adenosyl-L-methionine</keyword>
<proteinExistence type="inferred from homology"/>
<dbReference type="PANTHER" id="PTHR12818">
    <property type="entry name" value="TRNA (ADENINE(37)-N6)-METHYLTRANSFERASE"/>
    <property type="match status" value="1"/>
</dbReference>
<dbReference type="EMBL" id="JAIOUQ010000003">
    <property type="protein sequence ID" value="MBZ2165197.1"/>
    <property type="molecule type" value="Genomic_DNA"/>
</dbReference>
<evidence type="ECO:0000259" key="3">
    <source>
        <dbReference type="PROSITE" id="PS51668"/>
    </source>
</evidence>
<dbReference type="PROSITE" id="PS51668">
    <property type="entry name" value="TSAA_2"/>
    <property type="match status" value="1"/>
</dbReference>
<dbReference type="Pfam" id="PF01980">
    <property type="entry name" value="TrmO_N"/>
    <property type="match status" value="1"/>
</dbReference>
<feature type="domain" description="TsaA-like" evidence="3">
    <location>
        <begin position="6"/>
        <end position="137"/>
    </location>
</feature>
<dbReference type="CDD" id="cd09281">
    <property type="entry name" value="UPF0066"/>
    <property type="match status" value="1"/>
</dbReference>
<dbReference type="InterPro" id="IPR040372">
    <property type="entry name" value="YaeB-like"/>
</dbReference>
<evidence type="ECO:0000313" key="4">
    <source>
        <dbReference type="EMBL" id="MBZ2165197.1"/>
    </source>
</evidence>
<name>A0A8T5UST7_9EURY</name>
<dbReference type="PANTHER" id="PTHR12818:SF0">
    <property type="entry name" value="TRNA (ADENINE(37)-N6)-METHYLTRANSFERASE"/>
    <property type="match status" value="1"/>
</dbReference>
<sequence length="163" mass="18550">METIEFKAIGTIHSPFKDLKGMPIQPIGAKGIRGEIHLKEEYRDGLKDLEGFSHIILIYHLHLSKGHSLKVKPFLDTKKHGIFATRAPKRPNPIGMSVVALDKIEDTTLFISNVDIVDGTPLLDIKPYIPHFDKDEDEEISIGWFEDKHQDAVHKKSDERFTD</sequence>
<dbReference type="NCBIfam" id="TIGR00104">
    <property type="entry name" value="tRNA_TsaA"/>
    <property type="match status" value="1"/>
</dbReference>
<accession>A0A8T5UST7</accession>
<evidence type="ECO:0000256" key="1">
    <source>
        <dbReference type="ARBA" id="ARBA00022691"/>
    </source>
</evidence>
<dbReference type="AlphaFoldDB" id="A0A8T5UST7"/>
<evidence type="ECO:0000313" key="5">
    <source>
        <dbReference type="Proteomes" id="UP000825933"/>
    </source>
</evidence>
<comment type="similarity">
    <text evidence="2">Belongs to the tRNA methyltransferase O family.</text>
</comment>
<organism evidence="4 5">
    <name type="scientific">Methanobacterium spitsbergense</name>
    <dbReference type="NCBI Taxonomy" id="2874285"/>
    <lineage>
        <taxon>Archaea</taxon>
        <taxon>Methanobacteriati</taxon>
        <taxon>Methanobacteriota</taxon>
        <taxon>Methanomada group</taxon>
        <taxon>Methanobacteria</taxon>
        <taxon>Methanobacteriales</taxon>
        <taxon>Methanobacteriaceae</taxon>
        <taxon>Methanobacterium</taxon>
    </lineage>
</organism>
<dbReference type="Proteomes" id="UP000825933">
    <property type="component" value="Unassembled WGS sequence"/>
</dbReference>
<dbReference type="Gene3D" id="2.40.30.70">
    <property type="entry name" value="YaeB-like"/>
    <property type="match status" value="1"/>
</dbReference>